<evidence type="ECO:0000256" key="1">
    <source>
        <dbReference type="SAM" id="MobiDB-lite"/>
    </source>
</evidence>
<feature type="compositionally biased region" description="Basic residues" evidence="1">
    <location>
        <begin position="7"/>
        <end position="18"/>
    </location>
</feature>
<accession>A0ABR4ACG1</accession>
<feature type="region of interest" description="Disordered" evidence="1">
    <location>
        <begin position="1"/>
        <end position="24"/>
    </location>
</feature>
<name>A0ABR4ACG1_9LECA</name>
<protein>
    <submittedName>
        <fullName evidence="2">Uncharacterized protein</fullName>
    </submittedName>
</protein>
<dbReference type="EMBL" id="JBEFKJ010000011">
    <property type="protein sequence ID" value="KAL2043468.1"/>
    <property type="molecule type" value="Genomic_DNA"/>
</dbReference>
<reference evidence="2 3" key="1">
    <citation type="submission" date="2024-09" db="EMBL/GenBank/DDBJ databases">
        <title>Rethinking Asexuality: The Enigmatic Case of Functional Sexual Genes in Lepraria (Stereocaulaceae).</title>
        <authorList>
            <person name="Doellman M."/>
            <person name="Sun Y."/>
            <person name="Barcenas-Pena A."/>
            <person name="Lumbsch H.T."/>
            <person name="Grewe F."/>
        </authorList>
    </citation>
    <scope>NUCLEOTIDE SEQUENCE [LARGE SCALE GENOMIC DNA]</scope>
    <source>
        <strain evidence="2 3">Mercado 3170</strain>
    </source>
</reference>
<comment type="caution">
    <text evidence="2">The sequence shown here is derived from an EMBL/GenBank/DDBJ whole genome shotgun (WGS) entry which is preliminary data.</text>
</comment>
<sequence>MYDTHLHRSPRPNPKRASSRSPLKPLKRAFRTCRECIRPLHFPTIFQRSLIIFPARPCNQICSLALPIFAFALLHANRPSSYAKKDQRPIAIMEQRPMQPAREEWQEGQSMHSASGAVPGSVKKEFAKTLAAEEKATVDDPVYCGFHSSDPGFDGLVPFDELVNRNYLPAVSSSLQHH</sequence>
<evidence type="ECO:0000313" key="2">
    <source>
        <dbReference type="EMBL" id="KAL2043468.1"/>
    </source>
</evidence>
<gene>
    <name evidence="2" type="ORF">N7G274_003775</name>
</gene>
<proteinExistence type="predicted"/>
<dbReference type="Proteomes" id="UP001590950">
    <property type="component" value="Unassembled WGS sequence"/>
</dbReference>
<evidence type="ECO:0000313" key="3">
    <source>
        <dbReference type="Proteomes" id="UP001590950"/>
    </source>
</evidence>
<organism evidence="2 3">
    <name type="scientific">Stereocaulon virgatum</name>
    <dbReference type="NCBI Taxonomy" id="373712"/>
    <lineage>
        <taxon>Eukaryota</taxon>
        <taxon>Fungi</taxon>
        <taxon>Dikarya</taxon>
        <taxon>Ascomycota</taxon>
        <taxon>Pezizomycotina</taxon>
        <taxon>Lecanoromycetes</taxon>
        <taxon>OSLEUM clade</taxon>
        <taxon>Lecanoromycetidae</taxon>
        <taxon>Lecanorales</taxon>
        <taxon>Lecanorineae</taxon>
        <taxon>Stereocaulaceae</taxon>
        <taxon>Stereocaulon</taxon>
    </lineage>
</organism>
<keyword evidence="3" id="KW-1185">Reference proteome</keyword>